<reference evidence="6 7" key="1">
    <citation type="submission" date="2020-04" db="EMBL/GenBank/DDBJ databases">
        <title>Knoellia sp. isolate from air conditioner.</title>
        <authorList>
            <person name="Chea S."/>
            <person name="Kim D.-U."/>
        </authorList>
    </citation>
    <scope>NUCLEOTIDE SEQUENCE [LARGE SCALE GENOMIC DNA]</scope>
    <source>
        <strain evidence="6 7">DB2414S</strain>
    </source>
</reference>
<keyword evidence="2 5" id="KW-0812">Transmembrane</keyword>
<keyword evidence="4 5" id="KW-0472">Membrane</keyword>
<protein>
    <submittedName>
        <fullName evidence="6">DoxX family protein</fullName>
    </submittedName>
</protein>
<accession>A0A849HRJ4</accession>
<comment type="caution">
    <text evidence="6">The sequence shown here is derived from an EMBL/GenBank/DDBJ whole genome shotgun (WGS) entry which is preliminary data.</text>
</comment>
<dbReference type="GO" id="GO:0016020">
    <property type="term" value="C:membrane"/>
    <property type="evidence" value="ECO:0007669"/>
    <property type="project" value="UniProtKB-SubCell"/>
</dbReference>
<evidence type="ECO:0000256" key="3">
    <source>
        <dbReference type="ARBA" id="ARBA00022989"/>
    </source>
</evidence>
<dbReference type="Proteomes" id="UP000588586">
    <property type="component" value="Unassembled WGS sequence"/>
</dbReference>
<evidence type="ECO:0000256" key="1">
    <source>
        <dbReference type="ARBA" id="ARBA00004141"/>
    </source>
</evidence>
<dbReference type="EMBL" id="JABEPQ010000003">
    <property type="protein sequence ID" value="NNM47217.1"/>
    <property type="molecule type" value="Genomic_DNA"/>
</dbReference>
<keyword evidence="7" id="KW-1185">Reference proteome</keyword>
<dbReference type="Pfam" id="PF13564">
    <property type="entry name" value="DoxX_2"/>
    <property type="match status" value="1"/>
</dbReference>
<evidence type="ECO:0000256" key="2">
    <source>
        <dbReference type="ARBA" id="ARBA00022692"/>
    </source>
</evidence>
<name>A0A849HRJ4_9MICO</name>
<sequence length="117" mass="11926">MTITTIILSALLGLGFFLAGTGKLRRAEPVTGTLESLGVTPSLQKTVGALEVLGAIGVVIGLWLQPLGIAAAIGLVLMMIGALVFHVRARDTFKGSVGALVLLVLGAVVLAFQFATA</sequence>
<feature type="transmembrane region" description="Helical" evidence="5">
    <location>
        <begin position="97"/>
        <end position="115"/>
    </location>
</feature>
<dbReference type="AlphaFoldDB" id="A0A849HRJ4"/>
<dbReference type="RefSeq" id="WP_171244344.1">
    <property type="nucleotide sequence ID" value="NZ_JABEPQ010000003.1"/>
</dbReference>
<feature type="transmembrane region" description="Helical" evidence="5">
    <location>
        <begin position="63"/>
        <end position="85"/>
    </location>
</feature>
<evidence type="ECO:0000256" key="5">
    <source>
        <dbReference type="SAM" id="Phobius"/>
    </source>
</evidence>
<dbReference type="InterPro" id="IPR032808">
    <property type="entry name" value="DoxX"/>
</dbReference>
<keyword evidence="3 5" id="KW-1133">Transmembrane helix</keyword>
<evidence type="ECO:0000313" key="7">
    <source>
        <dbReference type="Proteomes" id="UP000588586"/>
    </source>
</evidence>
<evidence type="ECO:0000256" key="4">
    <source>
        <dbReference type="ARBA" id="ARBA00023136"/>
    </source>
</evidence>
<gene>
    <name evidence="6" type="ORF">HJG52_14550</name>
</gene>
<comment type="subcellular location">
    <subcellularLocation>
        <location evidence="1">Membrane</location>
        <topology evidence="1">Multi-pass membrane protein</topology>
    </subcellularLocation>
</comment>
<organism evidence="6 7">
    <name type="scientific">Knoellia koreensis</name>
    <dbReference type="NCBI Taxonomy" id="2730921"/>
    <lineage>
        <taxon>Bacteria</taxon>
        <taxon>Bacillati</taxon>
        <taxon>Actinomycetota</taxon>
        <taxon>Actinomycetes</taxon>
        <taxon>Micrococcales</taxon>
        <taxon>Intrasporangiaceae</taxon>
        <taxon>Knoellia</taxon>
    </lineage>
</organism>
<evidence type="ECO:0000313" key="6">
    <source>
        <dbReference type="EMBL" id="NNM47217.1"/>
    </source>
</evidence>
<proteinExistence type="predicted"/>